<keyword evidence="3" id="KW-1185">Reference proteome</keyword>
<accession>F8PHA2</accession>
<sequence>MVWAAAILKGDATLEKIPTGSLLFKAKQALKVHTLTEKRPPPSPAAKATTAPLPSSMQFPYFNPSANPLAFSPFVGYNPLTTFPMGFGMPMGGMCVGMGVGMGAGMCISPGMSMGMGMHGVESHFVRSSPQKEEIEETNHLSTPLIESCSLLLFCEPYKLGEDVKSSLDWLGFMVGDNLEAVTEKQHREAGFKPLAWARILKAYHRYKKNHHI</sequence>
<evidence type="ECO:0000313" key="3">
    <source>
        <dbReference type="Proteomes" id="UP000008063"/>
    </source>
</evidence>
<keyword evidence="1" id="KW-0812">Transmembrane</keyword>
<keyword evidence="1" id="KW-1133">Transmembrane helix</keyword>
<dbReference type="HOGENOM" id="CLU_1295095_0_0_1"/>
<keyword evidence="1" id="KW-0472">Membrane</keyword>
<reference evidence="3" key="1">
    <citation type="journal article" date="2011" name="Science">
        <title>The plant cell wall-decomposing machinery underlies the functional diversity of forest fungi.</title>
        <authorList>
            <person name="Eastwood D.C."/>
            <person name="Floudas D."/>
            <person name="Binder M."/>
            <person name="Majcherczyk A."/>
            <person name="Schneider P."/>
            <person name="Aerts A."/>
            <person name="Asiegbu F.O."/>
            <person name="Baker S.E."/>
            <person name="Barry K."/>
            <person name="Bendiksby M."/>
            <person name="Blumentritt M."/>
            <person name="Coutinho P.M."/>
            <person name="Cullen D."/>
            <person name="de Vries R.P."/>
            <person name="Gathman A."/>
            <person name="Goodell B."/>
            <person name="Henrissat B."/>
            <person name="Ihrmark K."/>
            <person name="Kauserud H."/>
            <person name="Kohler A."/>
            <person name="LaButti K."/>
            <person name="Lapidus A."/>
            <person name="Lavin J.L."/>
            <person name="Lee Y.-H."/>
            <person name="Lindquist E."/>
            <person name="Lilly W."/>
            <person name="Lucas S."/>
            <person name="Morin E."/>
            <person name="Murat C."/>
            <person name="Oguiza J.A."/>
            <person name="Park J."/>
            <person name="Pisabarro A.G."/>
            <person name="Riley R."/>
            <person name="Rosling A."/>
            <person name="Salamov A."/>
            <person name="Schmidt O."/>
            <person name="Schmutz J."/>
            <person name="Skrede I."/>
            <person name="Stenlid J."/>
            <person name="Wiebenga A."/>
            <person name="Xie X."/>
            <person name="Kuees U."/>
            <person name="Hibbett D.S."/>
            <person name="Hoffmeister D."/>
            <person name="Hoegberg N."/>
            <person name="Martin F."/>
            <person name="Grigoriev I.V."/>
            <person name="Watkinson S.C."/>
        </authorList>
    </citation>
    <scope>NUCLEOTIDE SEQUENCE [LARGE SCALE GENOMIC DNA]</scope>
    <source>
        <strain evidence="3">strain S7.3</strain>
    </source>
</reference>
<evidence type="ECO:0000313" key="2">
    <source>
        <dbReference type="EMBL" id="EGO04486.1"/>
    </source>
</evidence>
<evidence type="ECO:0000256" key="1">
    <source>
        <dbReference type="SAM" id="Phobius"/>
    </source>
</evidence>
<dbReference type="Proteomes" id="UP000008063">
    <property type="component" value="Unassembled WGS sequence"/>
</dbReference>
<feature type="transmembrane region" description="Helical" evidence="1">
    <location>
        <begin position="87"/>
        <end position="108"/>
    </location>
</feature>
<dbReference type="InParanoid" id="F8PHA2"/>
<organism evidence="3">
    <name type="scientific">Serpula lacrymans var. lacrymans (strain S7.3)</name>
    <name type="common">Dry rot fungus</name>
    <dbReference type="NCBI Taxonomy" id="936435"/>
    <lineage>
        <taxon>Eukaryota</taxon>
        <taxon>Fungi</taxon>
        <taxon>Dikarya</taxon>
        <taxon>Basidiomycota</taxon>
        <taxon>Agaricomycotina</taxon>
        <taxon>Agaricomycetes</taxon>
        <taxon>Agaricomycetidae</taxon>
        <taxon>Boletales</taxon>
        <taxon>Coniophorineae</taxon>
        <taxon>Serpulaceae</taxon>
        <taxon>Serpula</taxon>
    </lineage>
</organism>
<gene>
    <name evidence="2" type="ORF">SERLA73DRAFT_68169</name>
</gene>
<dbReference type="AlphaFoldDB" id="F8PHA2"/>
<proteinExistence type="predicted"/>
<protein>
    <submittedName>
        <fullName evidence="2">Uncharacterized protein</fullName>
    </submittedName>
</protein>
<name>F8PHA2_SERL3</name>
<dbReference type="EMBL" id="GL945474">
    <property type="protein sequence ID" value="EGO04486.1"/>
    <property type="molecule type" value="Genomic_DNA"/>
</dbReference>